<feature type="compositionally biased region" description="Basic residues" evidence="8">
    <location>
        <begin position="1"/>
        <end position="13"/>
    </location>
</feature>
<evidence type="ECO:0000256" key="8">
    <source>
        <dbReference type="SAM" id="MobiDB-lite"/>
    </source>
</evidence>
<keyword evidence="4 6" id="KW-0949">S-adenosyl-L-methionine</keyword>
<keyword evidence="1" id="KW-0004">4Fe-4S</keyword>
<dbReference type="PROSITE" id="PS01230">
    <property type="entry name" value="TRMA_1"/>
    <property type="match status" value="1"/>
</dbReference>
<evidence type="ECO:0000256" key="5">
    <source>
        <dbReference type="ARBA" id="ARBA00023014"/>
    </source>
</evidence>
<proteinExistence type="inferred from homology"/>
<evidence type="ECO:0000256" key="2">
    <source>
        <dbReference type="ARBA" id="ARBA00022603"/>
    </source>
</evidence>
<feature type="binding site" evidence="6">
    <location>
        <position position="291"/>
    </location>
    <ligand>
        <name>S-adenosyl-L-methionine</name>
        <dbReference type="ChEBI" id="CHEBI:59789"/>
    </ligand>
</feature>
<keyword evidence="5" id="KW-0411">Iron-sulfur</keyword>
<dbReference type="Gene3D" id="2.40.50.1070">
    <property type="match status" value="1"/>
</dbReference>
<sequence length="454" mass="46817">MARRPRKSTRRSNTRPPGTRRAEASPRPVAGPPTAVAVERVGAQGDGIAEDETLGRLYIPLAAPGDRLTVRPGARRGDGRVAAIETIDTPGPDRVTPPCRHFGTCGGCALQHLSAAAIAREKRALLADALARKGLEDVPVSETVAIAPGGRRRARFAMRRVKGRTILGFNERQGARIVDLDECPLLEPALAAMLPDIRHLATRLPSLGTGGDLHIQGSETGADLLFLPDKPGDPGLAEREAIAAFAEARGIARISWTPAPGAPPEPVAARAAPRVSFAGIAIHPPPGAFLQPSLAGERAITAAVAAAVGPAERVADLYAGCGSIGLSLAVMGKAVHAAEGLADHVDAFRKAGGAAGLRVSAEVRDLAAEPLSAAELARFDAVVFDPPRAGAADQAAALAASAVPRIAAVSCNPATLARDLSILVEGGYRVLAATPIDQFPWSGHLEAVAVLARE</sequence>
<dbReference type="PROSITE" id="PS01231">
    <property type="entry name" value="TRMA_2"/>
    <property type="match status" value="1"/>
</dbReference>
<comment type="caution">
    <text evidence="9">The sequence shown here is derived from an EMBL/GenBank/DDBJ whole genome shotgun (WGS) entry which is preliminary data.</text>
</comment>
<dbReference type="GO" id="GO:0070041">
    <property type="term" value="F:rRNA (uridine-C5-)-methyltransferase activity"/>
    <property type="evidence" value="ECO:0007669"/>
    <property type="project" value="TreeGrafter"/>
</dbReference>
<feature type="active site" evidence="7">
    <location>
        <position position="411"/>
    </location>
</feature>
<feature type="region of interest" description="Disordered" evidence="8">
    <location>
        <begin position="1"/>
        <end position="33"/>
    </location>
</feature>
<dbReference type="GO" id="GO:0070475">
    <property type="term" value="P:rRNA base methylation"/>
    <property type="evidence" value="ECO:0007669"/>
    <property type="project" value="TreeGrafter"/>
</dbReference>
<dbReference type="InterPro" id="IPR012340">
    <property type="entry name" value="NA-bd_OB-fold"/>
</dbReference>
<evidence type="ECO:0000256" key="1">
    <source>
        <dbReference type="ARBA" id="ARBA00022485"/>
    </source>
</evidence>
<keyword evidence="1" id="KW-0479">Metal-binding</keyword>
<dbReference type="AlphaFoldDB" id="A0A8J7RZL3"/>
<evidence type="ECO:0000256" key="4">
    <source>
        <dbReference type="ARBA" id="ARBA00022691"/>
    </source>
</evidence>
<dbReference type="InterPro" id="IPR030391">
    <property type="entry name" value="MeTrfase_TrmA_CS"/>
</dbReference>
<comment type="similarity">
    <text evidence="6">Belongs to the class I-like SAM-binding methyltransferase superfamily. RNA M5U methyltransferase family.</text>
</comment>
<evidence type="ECO:0000256" key="7">
    <source>
        <dbReference type="PROSITE-ProRule" id="PRU10015"/>
    </source>
</evidence>
<evidence type="ECO:0000256" key="6">
    <source>
        <dbReference type="PROSITE-ProRule" id="PRU01024"/>
    </source>
</evidence>
<dbReference type="GO" id="GO:0051536">
    <property type="term" value="F:iron-sulfur cluster binding"/>
    <property type="evidence" value="ECO:0007669"/>
    <property type="project" value="UniProtKB-KW"/>
</dbReference>
<protein>
    <submittedName>
        <fullName evidence="9">Class I SAM-dependent RNA methyltransferase</fullName>
    </submittedName>
</protein>
<dbReference type="RefSeq" id="WP_210681806.1">
    <property type="nucleotide sequence ID" value="NZ_JAGMWN010000004.1"/>
</dbReference>
<dbReference type="EMBL" id="JAGMWN010000004">
    <property type="protein sequence ID" value="MBP5857215.1"/>
    <property type="molecule type" value="Genomic_DNA"/>
</dbReference>
<feature type="active site" description="Nucleophile" evidence="6">
    <location>
        <position position="411"/>
    </location>
</feature>
<feature type="binding site" evidence="6">
    <location>
        <position position="385"/>
    </location>
    <ligand>
        <name>S-adenosyl-L-methionine</name>
        <dbReference type="ChEBI" id="CHEBI:59789"/>
    </ligand>
</feature>
<keyword evidence="1" id="KW-0408">Iron</keyword>
<dbReference type="PANTHER" id="PTHR11061:SF49">
    <property type="entry name" value="23S RRNA (URACIL(1939)-C(5))-METHYLTRANSFERASE RLMD"/>
    <property type="match status" value="1"/>
</dbReference>
<organism evidence="9 10">
    <name type="scientific">Marivibrio halodurans</name>
    <dbReference type="NCBI Taxonomy" id="2039722"/>
    <lineage>
        <taxon>Bacteria</taxon>
        <taxon>Pseudomonadati</taxon>
        <taxon>Pseudomonadota</taxon>
        <taxon>Alphaproteobacteria</taxon>
        <taxon>Rhodospirillales</taxon>
        <taxon>Rhodospirillaceae</taxon>
        <taxon>Marivibrio</taxon>
    </lineage>
</organism>
<evidence type="ECO:0000313" key="9">
    <source>
        <dbReference type="EMBL" id="MBP5857215.1"/>
    </source>
</evidence>
<dbReference type="PROSITE" id="PS51687">
    <property type="entry name" value="SAM_MT_RNA_M5U"/>
    <property type="match status" value="1"/>
</dbReference>
<gene>
    <name evidence="9" type="ORF">KAJ83_09360</name>
</gene>
<dbReference type="Pfam" id="PF05958">
    <property type="entry name" value="tRNA_U5-meth_tr"/>
    <property type="match status" value="1"/>
</dbReference>
<dbReference type="InterPro" id="IPR010280">
    <property type="entry name" value="U5_MeTrfase_fam"/>
</dbReference>
<accession>A0A8J7RZL3</accession>
<feature type="binding site" evidence="6">
    <location>
        <position position="318"/>
    </location>
    <ligand>
        <name>S-adenosyl-L-methionine</name>
        <dbReference type="ChEBI" id="CHEBI:59789"/>
    </ligand>
</feature>
<reference evidence="9" key="1">
    <citation type="submission" date="2021-04" db="EMBL/GenBank/DDBJ databases">
        <authorList>
            <person name="Zhang D.-C."/>
        </authorList>
    </citation>
    <scope>NUCLEOTIDE SEQUENCE</scope>
    <source>
        <strain evidence="9">CGMCC 1.15697</strain>
    </source>
</reference>
<dbReference type="Gene3D" id="2.40.50.140">
    <property type="entry name" value="Nucleic acid-binding proteins"/>
    <property type="match status" value="1"/>
</dbReference>
<dbReference type="Proteomes" id="UP000672602">
    <property type="component" value="Unassembled WGS sequence"/>
</dbReference>
<dbReference type="InterPro" id="IPR030390">
    <property type="entry name" value="MeTrfase_TrmA_AS"/>
</dbReference>
<dbReference type="PANTHER" id="PTHR11061">
    <property type="entry name" value="RNA M5U METHYLTRANSFERASE"/>
    <property type="match status" value="1"/>
</dbReference>
<dbReference type="InterPro" id="IPR029063">
    <property type="entry name" value="SAM-dependent_MTases_sf"/>
</dbReference>
<evidence type="ECO:0000256" key="3">
    <source>
        <dbReference type="ARBA" id="ARBA00022679"/>
    </source>
</evidence>
<dbReference type="SUPFAM" id="SSF53335">
    <property type="entry name" value="S-adenosyl-L-methionine-dependent methyltransferases"/>
    <property type="match status" value="1"/>
</dbReference>
<feature type="binding site" evidence="6">
    <location>
        <position position="339"/>
    </location>
    <ligand>
        <name>S-adenosyl-L-methionine</name>
        <dbReference type="ChEBI" id="CHEBI:59789"/>
    </ligand>
</feature>
<name>A0A8J7RZL3_9PROT</name>
<keyword evidence="3 6" id="KW-0808">Transferase</keyword>
<dbReference type="Gene3D" id="3.40.50.150">
    <property type="entry name" value="Vaccinia Virus protein VP39"/>
    <property type="match status" value="1"/>
</dbReference>
<evidence type="ECO:0000313" key="10">
    <source>
        <dbReference type="Proteomes" id="UP000672602"/>
    </source>
</evidence>
<keyword evidence="10" id="KW-1185">Reference proteome</keyword>
<keyword evidence="2 6" id="KW-0489">Methyltransferase</keyword>